<dbReference type="EMBL" id="UYYB01007273">
    <property type="protein sequence ID" value="VDM68000.1"/>
    <property type="molecule type" value="Genomic_DNA"/>
</dbReference>
<evidence type="ECO:0000313" key="2">
    <source>
        <dbReference type="EMBL" id="VDM68000.1"/>
    </source>
</evidence>
<dbReference type="OrthoDB" id="10483158at2759"/>
<sequence length="100" mass="11128">MRMADVNGAGSRGLVSARRDQILEKMNSLQQKGDMNLGTENVVPAFTAFMRAIPPPVPAHRPKSTTYLTKPPVAPKPPHISHRVRPKFHCLLLTYSNRTI</sequence>
<feature type="region of interest" description="Disordered" evidence="1">
    <location>
        <begin position="55"/>
        <end position="81"/>
    </location>
</feature>
<protein>
    <submittedName>
        <fullName evidence="2">Uncharacterized protein</fullName>
    </submittedName>
</protein>
<evidence type="ECO:0000256" key="1">
    <source>
        <dbReference type="SAM" id="MobiDB-lite"/>
    </source>
</evidence>
<keyword evidence="3" id="KW-1185">Reference proteome</keyword>
<proteinExistence type="predicted"/>
<organism evidence="2 3">
    <name type="scientific">Strongylus vulgaris</name>
    <name type="common">Blood worm</name>
    <dbReference type="NCBI Taxonomy" id="40348"/>
    <lineage>
        <taxon>Eukaryota</taxon>
        <taxon>Metazoa</taxon>
        <taxon>Ecdysozoa</taxon>
        <taxon>Nematoda</taxon>
        <taxon>Chromadorea</taxon>
        <taxon>Rhabditida</taxon>
        <taxon>Rhabditina</taxon>
        <taxon>Rhabditomorpha</taxon>
        <taxon>Strongyloidea</taxon>
        <taxon>Strongylidae</taxon>
        <taxon>Strongylus</taxon>
    </lineage>
</organism>
<accession>A0A3P7I5E4</accession>
<name>A0A3P7I5E4_STRVU</name>
<gene>
    <name evidence="2" type="ORF">SVUK_LOCUS2998</name>
</gene>
<dbReference type="AlphaFoldDB" id="A0A3P7I5E4"/>
<dbReference type="Proteomes" id="UP000270094">
    <property type="component" value="Unassembled WGS sequence"/>
</dbReference>
<evidence type="ECO:0000313" key="3">
    <source>
        <dbReference type="Proteomes" id="UP000270094"/>
    </source>
</evidence>
<reference evidence="2 3" key="1">
    <citation type="submission" date="2018-11" db="EMBL/GenBank/DDBJ databases">
        <authorList>
            <consortium name="Pathogen Informatics"/>
        </authorList>
    </citation>
    <scope>NUCLEOTIDE SEQUENCE [LARGE SCALE GENOMIC DNA]</scope>
</reference>